<gene>
    <name evidence="3" type="ORF">Ahy_A09g043492</name>
</gene>
<proteinExistence type="predicted"/>
<accession>A0A445BIL4</accession>
<feature type="domain" description="SWIM-type" evidence="2">
    <location>
        <begin position="16"/>
        <end position="54"/>
    </location>
</feature>
<reference evidence="3 4" key="1">
    <citation type="submission" date="2019-01" db="EMBL/GenBank/DDBJ databases">
        <title>Sequencing of cultivated peanut Arachis hypogaea provides insights into genome evolution and oil improvement.</title>
        <authorList>
            <person name="Chen X."/>
        </authorList>
    </citation>
    <scope>NUCLEOTIDE SEQUENCE [LARGE SCALE GENOMIC DNA]</scope>
    <source>
        <strain evidence="4">cv. Fuhuasheng</strain>
        <tissue evidence="3">Leaves</tissue>
    </source>
</reference>
<comment type="caution">
    <text evidence="3">The sequence shown here is derived from an EMBL/GenBank/DDBJ whole genome shotgun (WGS) entry which is preliminary data.</text>
</comment>
<organism evidence="3 4">
    <name type="scientific">Arachis hypogaea</name>
    <name type="common">Peanut</name>
    <dbReference type="NCBI Taxonomy" id="3818"/>
    <lineage>
        <taxon>Eukaryota</taxon>
        <taxon>Viridiplantae</taxon>
        <taxon>Streptophyta</taxon>
        <taxon>Embryophyta</taxon>
        <taxon>Tracheophyta</taxon>
        <taxon>Spermatophyta</taxon>
        <taxon>Magnoliopsida</taxon>
        <taxon>eudicotyledons</taxon>
        <taxon>Gunneridae</taxon>
        <taxon>Pentapetalae</taxon>
        <taxon>rosids</taxon>
        <taxon>fabids</taxon>
        <taxon>Fabales</taxon>
        <taxon>Fabaceae</taxon>
        <taxon>Papilionoideae</taxon>
        <taxon>50 kb inversion clade</taxon>
        <taxon>dalbergioids sensu lato</taxon>
        <taxon>Dalbergieae</taxon>
        <taxon>Pterocarpus clade</taxon>
        <taxon>Arachis</taxon>
    </lineage>
</organism>
<protein>
    <recommendedName>
        <fullName evidence="2">SWIM-type domain-containing protein</fullName>
    </recommendedName>
</protein>
<dbReference type="InterPro" id="IPR007527">
    <property type="entry name" value="Znf_SWIM"/>
</dbReference>
<evidence type="ECO:0000256" key="1">
    <source>
        <dbReference type="PROSITE-ProRule" id="PRU00325"/>
    </source>
</evidence>
<evidence type="ECO:0000313" key="3">
    <source>
        <dbReference type="EMBL" id="RYR38451.1"/>
    </source>
</evidence>
<dbReference type="PANTHER" id="PTHR47718:SF17">
    <property type="entry name" value="PROTEIN FAR1-RELATED SEQUENCE 5-LIKE"/>
    <property type="match status" value="1"/>
</dbReference>
<keyword evidence="1" id="KW-0863">Zinc-finger</keyword>
<keyword evidence="1" id="KW-0862">Zinc</keyword>
<dbReference type="PROSITE" id="PS50966">
    <property type="entry name" value="ZF_SWIM"/>
    <property type="match status" value="1"/>
</dbReference>
<dbReference type="EMBL" id="SDMP01000009">
    <property type="protein sequence ID" value="RYR38451.1"/>
    <property type="molecule type" value="Genomic_DNA"/>
</dbReference>
<dbReference type="PANTHER" id="PTHR47718">
    <property type="entry name" value="OS01G0519700 PROTEIN"/>
    <property type="match status" value="1"/>
</dbReference>
<keyword evidence="4" id="KW-1185">Reference proteome</keyword>
<keyword evidence="1" id="KW-0479">Metal-binding</keyword>
<dbReference type="GO" id="GO:0008270">
    <property type="term" value="F:zinc ion binding"/>
    <property type="evidence" value="ECO:0007669"/>
    <property type="project" value="UniProtKB-KW"/>
</dbReference>
<dbReference type="AlphaFoldDB" id="A0A445BIL4"/>
<sequence length="204" mass="23509">MKVEEEKLVNDTIICVPNDVHFNRSTQEVRCECNRFKSSNVLCCHCLTVFHSFKVYKVPTCYVLPQWSKIIKRKHTYVKSSHDVGLCAHFFNIAQEFVNNDDERALLYATLEETRAKLTEHRAKKRSKSVADTHTNIGSQSLNVVGVDGDGIPNESLDLGSRRGIMMSTLKIFKDIPVLRHNIPDVRFNKYLDGYFHKQNGWSF</sequence>
<evidence type="ECO:0000259" key="2">
    <source>
        <dbReference type="PROSITE" id="PS50966"/>
    </source>
</evidence>
<name>A0A445BIL4_ARAHY</name>
<dbReference type="Proteomes" id="UP000289738">
    <property type="component" value="Chromosome A09"/>
</dbReference>
<evidence type="ECO:0000313" key="4">
    <source>
        <dbReference type="Proteomes" id="UP000289738"/>
    </source>
</evidence>